<proteinExistence type="predicted"/>
<reference evidence="1" key="1">
    <citation type="journal article" date="2021" name="Proc. Natl. Acad. Sci. U.S.A.">
        <title>A Catalog of Tens of Thousands of Viruses from Human Metagenomes Reveals Hidden Associations with Chronic Diseases.</title>
        <authorList>
            <person name="Tisza M.J."/>
            <person name="Buck C.B."/>
        </authorList>
    </citation>
    <scope>NUCLEOTIDE SEQUENCE</scope>
    <source>
        <strain evidence="1">CtUcA20</strain>
    </source>
</reference>
<organism evidence="1">
    <name type="scientific">Siphoviridae sp. ctUcA20</name>
    <dbReference type="NCBI Taxonomy" id="2825528"/>
    <lineage>
        <taxon>Viruses</taxon>
        <taxon>Duplodnaviria</taxon>
        <taxon>Heunggongvirae</taxon>
        <taxon>Uroviricota</taxon>
        <taxon>Caudoviricetes</taxon>
    </lineage>
</organism>
<dbReference type="EMBL" id="BK015469">
    <property type="protein sequence ID" value="DAE08426.1"/>
    <property type="molecule type" value="Genomic_DNA"/>
</dbReference>
<protein>
    <submittedName>
        <fullName evidence="1">Uncharacterized protein</fullName>
    </submittedName>
</protein>
<sequence>MNYNFVKFINFNGKVNVEAIATTIQVPNTVIYGHKSSKIVSLYRVFLRRNHRYKNL</sequence>
<evidence type="ECO:0000313" key="1">
    <source>
        <dbReference type="EMBL" id="DAE08426.1"/>
    </source>
</evidence>
<name>A0A8S5PNI9_9CAUD</name>
<accession>A0A8S5PNI9</accession>